<dbReference type="SUPFAM" id="SSF53756">
    <property type="entry name" value="UDP-Glycosyltransferase/glycogen phosphorylase"/>
    <property type="match status" value="1"/>
</dbReference>
<feature type="domain" description="Glycosyl transferase family 1" evidence="1">
    <location>
        <begin position="156"/>
        <end position="293"/>
    </location>
</feature>
<accession>A0A538TKV0</accession>
<proteinExistence type="predicted"/>
<evidence type="ECO:0000259" key="1">
    <source>
        <dbReference type="Pfam" id="PF00534"/>
    </source>
</evidence>
<organism evidence="2 3">
    <name type="scientific">Eiseniibacteriota bacterium</name>
    <dbReference type="NCBI Taxonomy" id="2212470"/>
    <lineage>
        <taxon>Bacteria</taxon>
        <taxon>Candidatus Eiseniibacteriota</taxon>
    </lineage>
</organism>
<dbReference type="AlphaFoldDB" id="A0A538TKV0"/>
<dbReference type="GO" id="GO:0016757">
    <property type="term" value="F:glycosyltransferase activity"/>
    <property type="evidence" value="ECO:0007669"/>
    <property type="project" value="InterPro"/>
</dbReference>
<comment type="caution">
    <text evidence="2">The sequence shown here is derived from an EMBL/GenBank/DDBJ whole genome shotgun (WGS) entry which is preliminary data.</text>
</comment>
<dbReference type="Proteomes" id="UP000317691">
    <property type="component" value="Unassembled WGS sequence"/>
</dbReference>
<protein>
    <submittedName>
        <fullName evidence="2">Glycosyltransferase family 4 protein</fullName>
    </submittedName>
</protein>
<name>A0A538TKV0_UNCEI</name>
<sequence length="327" mass="36509">MTDRRGPAIWISWERHRRSRELARALSVPLYEIVSRRGGRLRSIDCALRTTGLLLRVRPSLLFVQNPSIQLAALASFLKPVFGYTLVVDRHSNFDFSNTRDGLFNRLSNYGLRIADLTIVTNEAVQRLVEEKGGRGIILQDLLPKLNAKRGAPHAGPLRVVYVCSFSPDEPVEEVLEAAVRLDKNVHVYVTGRVPGAFQSRAQRAPATITFTGFLPEDEYLDLLGSADVVMALTKREHTLLCGAYEGVSLHKPLVLSNQEALRNYFTKGVVLTENTPEAIATAIRKAVEDRERLSEELSELVPVLKADWSSRFRRLKSHLGVGDGTD</sequence>
<gene>
    <name evidence="2" type="ORF">E6K79_08215</name>
</gene>
<reference evidence="2 3" key="1">
    <citation type="journal article" date="2019" name="Nat. Microbiol.">
        <title>Mediterranean grassland soil C-N compound turnover is dependent on rainfall and depth, and is mediated by genomically divergent microorganisms.</title>
        <authorList>
            <person name="Diamond S."/>
            <person name="Andeer P.F."/>
            <person name="Li Z."/>
            <person name="Crits-Christoph A."/>
            <person name="Burstein D."/>
            <person name="Anantharaman K."/>
            <person name="Lane K.R."/>
            <person name="Thomas B.C."/>
            <person name="Pan C."/>
            <person name="Northen T.R."/>
            <person name="Banfield J.F."/>
        </authorList>
    </citation>
    <scope>NUCLEOTIDE SEQUENCE [LARGE SCALE GENOMIC DNA]</scope>
    <source>
        <strain evidence="2">WS_9</strain>
    </source>
</reference>
<dbReference type="EMBL" id="VBOZ01000025">
    <property type="protein sequence ID" value="TMQ64252.1"/>
    <property type="molecule type" value="Genomic_DNA"/>
</dbReference>
<dbReference type="Gene3D" id="3.40.50.2000">
    <property type="entry name" value="Glycogen Phosphorylase B"/>
    <property type="match status" value="1"/>
</dbReference>
<evidence type="ECO:0000313" key="3">
    <source>
        <dbReference type="Proteomes" id="UP000317691"/>
    </source>
</evidence>
<evidence type="ECO:0000313" key="2">
    <source>
        <dbReference type="EMBL" id="TMQ64252.1"/>
    </source>
</evidence>
<dbReference type="Pfam" id="PF00534">
    <property type="entry name" value="Glycos_transf_1"/>
    <property type="match status" value="1"/>
</dbReference>
<keyword evidence="2" id="KW-0808">Transferase</keyword>
<dbReference type="InterPro" id="IPR001296">
    <property type="entry name" value="Glyco_trans_1"/>
</dbReference>